<dbReference type="EMBL" id="FUYE01000022">
    <property type="protein sequence ID" value="SKB07176.1"/>
    <property type="molecule type" value="Genomic_DNA"/>
</dbReference>
<dbReference type="Gene3D" id="1.25.40.10">
    <property type="entry name" value="Tetratricopeptide repeat domain"/>
    <property type="match status" value="1"/>
</dbReference>
<proteinExistence type="predicted"/>
<keyword evidence="3 5" id="KW-1133">Transmembrane helix</keyword>
<keyword evidence="2 5" id="KW-0812">Transmembrane</keyword>
<keyword evidence="4 5" id="KW-0472">Membrane</keyword>
<feature type="transmembrane region" description="Helical" evidence="5">
    <location>
        <begin position="209"/>
        <end position="228"/>
    </location>
</feature>
<feature type="transmembrane region" description="Helical" evidence="5">
    <location>
        <begin position="86"/>
        <end position="104"/>
    </location>
</feature>
<dbReference type="SUPFAM" id="SSF48452">
    <property type="entry name" value="TPR-like"/>
    <property type="match status" value="1"/>
</dbReference>
<gene>
    <name evidence="7" type="ORF">SAMN02745166_04638</name>
</gene>
<accession>A0A1T4YZK7</accession>
<reference evidence="8" key="1">
    <citation type="submission" date="2017-02" db="EMBL/GenBank/DDBJ databases">
        <authorList>
            <person name="Varghese N."/>
            <person name="Submissions S."/>
        </authorList>
    </citation>
    <scope>NUCLEOTIDE SEQUENCE [LARGE SCALE GENOMIC DNA]</scope>
    <source>
        <strain evidence="8">ATCC 700200</strain>
    </source>
</reference>
<evidence type="ECO:0000256" key="2">
    <source>
        <dbReference type="ARBA" id="ARBA00022692"/>
    </source>
</evidence>
<dbReference type="OrthoDB" id="180593at2"/>
<feature type="domain" description="O-antigen ligase-related" evidence="6">
    <location>
        <begin position="193"/>
        <end position="341"/>
    </location>
</feature>
<dbReference type="Pfam" id="PF04932">
    <property type="entry name" value="Wzy_C"/>
    <property type="match status" value="1"/>
</dbReference>
<dbReference type="InterPro" id="IPR007016">
    <property type="entry name" value="O-antigen_ligase-rel_domated"/>
</dbReference>
<evidence type="ECO:0000313" key="8">
    <source>
        <dbReference type="Proteomes" id="UP000190774"/>
    </source>
</evidence>
<dbReference type="Proteomes" id="UP000190774">
    <property type="component" value="Unassembled WGS sequence"/>
</dbReference>
<name>A0A1T4YZK7_9BACT</name>
<feature type="transmembrane region" description="Helical" evidence="5">
    <location>
        <begin position="58"/>
        <end position="80"/>
    </location>
</feature>
<dbReference type="PANTHER" id="PTHR37422:SF13">
    <property type="entry name" value="LIPOPOLYSACCHARIDE BIOSYNTHESIS PROTEIN PA4999-RELATED"/>
    <property type="match status" value="1"/>
</dbReference>
<evidence type="ECO:0000256" key="4">
    <source>
        <dbReference type="ARBA" id="ARBA00023136"/>
    </source>
</evidence>
<keyword evidence="7" id="KW-0436">Ligase</keyword>
<keyword evidence="8" id="KW-1185">Reference proteome</keyword>
<feature type="transmembrane region" description="Helical" evidence="5">
    <location>
        <begin position="333"/>
        <end position="359"/>
    </location>
</feature>
<feature type="transmembrane region" description="Helical" evidence="5">
    <location>
        <begin position="235"/>
        <end position="255"/>
    </location>
</feature>
<feature type="transmembrane region" description="Helical" evidence="5">
    <location>
        <begin position="396"/>
        <end position="414"/>
    </location>
</feature>
<feature type="transmembrane region" description="Helical" evidence="5">
    <location>
        <begin position="111"/>
        <end position="131"/>
    </location>
</feature>
<dbReference type="GO" id="GO:0016020">
    <property type="term" value="C:membrane"/>
    <property type="evidence" value="ECO:0007669"/>
    <property type="project" value="UniProtKB-SubCell"/>
</dbReference>
<organism evidence="7 8">
    <name type="scientific">Prosthecobacter debontii</name>
    <dbReference type="NCBI Taxonomy" id="48467"/>
    <lineage>
        <taxon>Bacteria</taxon>
        <taxon>Pseudomonadati</taxon>
        <taxon>Verrucomicrobiota</taxon>
        <taxon>Verrucomicrobiia</taxon>
        <taxon>Verrucomicrobiales</taxon>
        <taxon>Verrucomicrobiaceae</taxon>
        <taxon>Prosthecobacter</taxon>
    </lineage>
</organism>
<sequence>MQSLALIFFLFGFLVAGVLGTETRLLFFWPGAALLGLAGLLATLKWRLRVVFPPSEGCLAAASLFAGYIAARCFVSPVAGYAREDLYILAGAWVTYMLTVTAASHPRWRTALLAVLLVLVLGNLAMGFIHLSGHWEYHVVPSFMRAATVGRIGGFFANPNHLGAFFTMVLFLTGGFLCFGRGGAALKMCLGFLCVSMMLGVALTASRGALMGLAAGGVIFFLMSLGIVWQTQRQFFWSLASGGLVVALLGGAVLWKVNEEYLKGREMTSPMANDVRLEIWKAALAQHAQSPLIGTGSRMFYEGSIQYRSTELSGSAGEALFAHNEYLQMLADYGWVGLGLLVLVLLTHLWNGVAFLRWFVTHRFLQTGRVLSNNLALCLGALTAVIAMMVHAFFEFQFHVAIPALTAALLLGLLANPGIEATEKRGAKLPSVRLLSKLLLTGASGLLLSGPWLHGRSDYHLARAEIAQVQGVDFERLQHLNAAVDADPSNAEAHYQRGLALLDKLTADQRSPEHPVLKRATVDLEQAVALNRFHYLYALALADAYDAVGRYEEALHQIQHAIALAPLHEESRMALAVHWHRLGDFVQAEQAYLWAGEAPAWNEEGTSRWIDNYRLLLQHAALMRAAPPQP</sequence>
<evidence type="ECO:0000256" key="3">
    <source>
        <dbReference type="ARBA" id="ARBA00022989"/>
    </source>
</evidence>
<evidence type="ECO:0000313" key="7">
    <source>
        <dbReference type="EMBL" id="SKB07176.1"/>
    </source>
</evidence>
<comment type="subcellular location">
    <subcellularLocation>
        <location evidence="1">Membrane</location>
        <topology evidence="1">Multi-pass membrane protein</topology>
    </subcellularLocation>
</comment>
<feature type="transmembrane region" description="Helical" evidence="5">
    <location>
        <begin position="371"/>
        <end position="390"/>
    </location>
</feature>
<dbReference type="GO" id="GO:0016874">
    <property type="term" value="F:ligase activity"/>
    <property type="evidence" value="ECO:0007669"/>
    <property type="project" value="UniProtKB-KW"/>
</dbReference>
<dbReference type="Pfam" id="PF13432">
    <property type="entry name" value="TPR_16"/>
    <property type="match status" value="1"/>
</dbReference>
<evidence type="ECO:0000256" key="5">
    <source>
        <dbReference type="SAM" id="Phobius"/>
    </source>
</evidence>
<dbReference type="PANTHER" id="PTHR37422">
    <property type="entry name" value="TEICHURONIC ACID BIOSYNTHESIS PROTEIN TUAE"/>
    <property type="match status" value="1"/>
</dbReference>
<feature type="transmembrane region" description="Helical" evidence="5">
    <location>
        <begin position="161"/>
        <end position="179"/>
    </location>
</feature>
<feature type="transmembrane region" description="Helical" evidence="5">
    <location>
        <begin position="30"/>
        <end position="46"/>
    </location>
</feature>
<dbReference type="STRING" id="48467.SAMN02745166_04638"/>
<dbReference type="AlphaFoldDB" id="A0A1T4YZK7"/>
<feature type="transmembrane region" description="Helical" evidence="5">
    <location>
        <begin position="184"/>
        <end position="203"/>
    </location>
</feature>
<evidence type="ECO:0000259" key="6">
    <source>
        <dbReference type="Pfam" id="PF04932"/>
    </source>
</evidence>
<dbReference type="InterPro" id="IPR051533">
    <property type="entry name" value="WaaL-like"/>
</dbReference>
<protein>
    <submittedName>
        <fullName evidence="7">O-antigen ligase</fullName>
    </submittedName>
</protein>
<dbReference type="InterPro" id="IPR011990">
    <property type="entry name" value="TPR-like_helical_dom_sf"/>
</dbReference>
<feature type="transmembrane region" description="Helical" evidence="5">
    <location>
        <begin position="434"/>
        <end position="453"/>
    </location>
</feature>
<dbReference type="RefSeq" id="WP_078815759.1">
    <property type="nucleotide sequence ID" value="NZ_FUYE01000022.1"/>
</dbReference>
<evidence type="ECO:0000256" key="1">
    <source>
        <dbReference type="ARBA" id="ARBA00004141"/>
    </source>
</evidence>